<dbReference type="EMBL" id="BSRZ01000020">
    <property type="protein sequence ID" value="GLW67171.1"/>
    <property type="molecule type" value="Genomic_DNA"/>
</dbReference>
<dbReference type="GO" id="GO:0009317">
    <property type="term" value="C:acetyl-CoA carboxylase complex"/>
    <property type="evidence" value="ECO:0007669"/>
    <property type="project" value="TreeGrafter"/>
</dbReference>
<dbReference type="Pfam" id="PF01039">
    <property type="entry name" value="Carboxyl_trans"/>
    <property type="match status" value="1"/>
</dbReference>
<gene>
    <name evidence="2" type="ORF">Arub01_54140</name>
</gene>
<dbReference type="InterPro" id="IPR011763">
    <property type="entry name" value="COA_CT_C"/>
</dbReference>
<protein>
    <recommendedName>
        <fullName evidence="1">CoA carboxyltransferase C-terminal domain-containing protein</fullName>
    </recommendedName>
</protein>
<feature type="domain" description="CoA carboxyltransferase C-terminal" evidence="1">
    <location>
        <begin position="1"/>
        <end position="86"/>
    </location>
</feature>
<keyword evidence="3" id="KW-1185">Reference proteome</keyword>
<dbReference type="AlphaFoldDB" id="A0A9W6UWZ2"/>
<dbReference type="Gene3D" id="3.90.226.10">
    <property type="entry name" value="2-enoyl-CoA Hydratase, Chain A, domain 1"/>
    <property type="match status" value="1"/>
</dbReference>
<reference evidence="2" key="1">
    <citation type="submission" date="2023-02" db="EMBL/GenBank/DDBJ databases">
        <title>Actinomadura rubrobrunea NBRC 14622.</title>
        <authorList>
            <person name="Ichikawa N."/>
            <person name="Sato H."/>
            <person name="Tonouchi N."/>
        </authorList>
    </citation>
    <scope>NUCLEOTIDE SEQUENCE</scope>
    <source>
        <strain evidence="2">NBRC 14622</strain>
    </source>
</reference>
<name>A0A9W6UWZ2_9ACTN</name>
<proteinExistence type="predicted"/>
<sequence length="86" mass="9687">MCTTFDASLVVVVDVPAYLPGARQEWDGLDWYGAELLYAFGEATVPSFTVITRKFCGDAKHDRVYREGRHGNIPLSPLRLRTRLPC</sequence>
<dbReference type="PANTHER" id="PTHR43842">
    <property type="entry name" value="PROPIONYL-COA CARBOXYLASE BETA CHAIN"/>
    <property type="match status" value="1"/>
</dbReference>
<dbReference type="PROSITE" id="PS50989">
    <property type="entry name" value="COA_CT_CTER"/>
    <property type="match status" value="1"/>
</dbReference>
<dbReference type="InterPro" id="IPR034733">
    <property type="entry name" value="AcCoA_carboxyl_beta"/>
</dbReference>
<evidence type="ECO:0000313" key="2">
    <source>
        <dbReference type="EMBL" id="GLW67171.1"/>
    </source>
</evidence>
<evidence type="ECO:0000313" key="3">
    <source>
        <dbReference type="Proteomes" id="UP001165124"/>
    </source>
</evidence>
<dbReference type="PANTHER" id="PTHR43842:SF2">
    <property type="entry name" value="PROPIONYL-COA CARBOXYLASE BETA CHAIN, MITOCHONDRIAL"/>
    <property type="match status" value="1"/>
</dbReference>
<dbReference type="RefSeq" id="WP_067912976.1">
    <property type="nucleotide sequence ID" value="NZ_BSRZ01000020.1"/>
</dbReference>
<organism evidence="2 3">
    <name type="scientific">Actinomadura rubrobrunea</name>
    <dbReference type="NCBI Taxonomy" id="115335"/>
    <lineage>
        <taxon>Bacteria</taxon>
        <taxon>Bacillati</taxon>
        <taxon>Actinomycetota</taxon>
        <taxon>Actinomycetes</taxon>
        <taxon>Streptosporangiales</taxon>
        <taxon>Thermomonosporaceae</taxon>
        <taxon>Actinomadura</taxon>
    </lineage>
</organism>
<accession>A0A9W6UWZ2</accession>
<evidence type="ECO:0000259" key="1">
    <source>
        <dbReference type="PROSITE" id="PS50989"/>
    </source>
</evidence>
<comment type="caution">
    <text evidence="2">The sequence shown here is derived from an EMBL/GenBank/DDBJ whole genome shotgun (WGS) entry which is preliminary data.</text>
</comment>
<dbReference type="InterPro" id="IPR051047">
    <property type="entry name" value="AccD/PCCB"/>
</dbReference>
<dbReference type="Proteomes" id="UP001165124">
    <property type="component" value="Unassembled WGS sequence"/>
</dbReference>
<dbReference type="InterPro" id="IPR029045">
    <property type="entry name" value="ClpP/crotonase-like_dom_sf"/>
</dbReference>
<dbReference type="SUPFAM" id="SSF52096">
    <property type="entry name" value="ClpP/crotonase"/>
    <property type="match status" value="1"/>
</dbReference>
<dbReference type="GO" id="GO:0004658">
    <property type="term" value="F:propionyl-CoA carboxylase activity"/>
    <property type="evidence" value="ECO:0007669"/>
    <property type="project" value="TreeGrafter"/>
</dbReference>